<gene>
    <name evidence="2" type="ORF">SAMN05421546_1625</name>
</gene>
<dbReference type="EMBL" id="FTLW01000003">
    <property type="protein sequence ID" value="SIQ63578.1"/>
    <property type="molecule type" value="Genomic_DNA"/>
</dbReference>
<keyword evidence="3" id="KW-1185">Reference proteome</keyword>
<reference evidence="3" key="1">
    <citation type="submission" date="2017-01" db="EMBL/GenBank/DDBJ databases">
        <authorList>
            <person name="Varghese N."/>
            <person name="Submissions S."/>
        </authorList>
    </citation>
    <scope>NUCLEOTIDE SEQUENCE [LARGE SCALE GENOMIC DNA]</scope>
    <source>
        <strain evidence="3">UM1</strain>
    </source>
</reference>
<evidence type="ECO:0000256" key="1">
    <source>
        <dbReference type="SAM" id="SignalP"/>
    </source>
</evidence>
<dbReference type="RefSeq" id="WP_076587048.1">
    <property type="nucleotide sequence ID" value="NZ_FTLW01000003.1"/>
</dbReference>
<dbReference type="AlphaFoldDB" id="A0A1N6UD35"/>
<name>A0A1N6UD35_9GAMM</name>
<dbReference type="OrthoDB" id="6050270at2"/>
<proteinExistence type="predicted"/>
<dbReference type="Proteomes" id="UP000241788">
    <property type="component" value="Unassembled WGS sequence"/>
</dbReference>
<accession>A0A1N6UD35</accession>
<protein>
    <submittedName>
        <fullName evidence="2">Uncharacterized protein</fullName>
    </submittedName>
</protein>
<feature type="signal peptide" evidence="1">
    <location>
        <begin position="1"/>
        <end position="18"/>
    </location>
</feature>
<evidence type="ECO:0000313" key="2">
    <source>
        <dbReference type="EMBL" id="SIQ63578.1"/>
    </source>
</evidence>
<evidence type="ECO:0000313" key="3">
    <source>
        <dbReference type="Proteomes" id="UP000241788"/>
    </source>
</evidence>
<keyword evidence="1" id="KW-0732">Signal</keyword>
<dbReference type="PROSITE" id="PS51257">
    <property type="entry name" value="PROKAR_LIPOPROTEIN"/>
    <property type="match status" value="1"/>
</dbReference>
<feature type="chain" id="PRO_5012952623" evidence="1">
    <location>
        <begin position="19"/>
        <end position="135"/>
    </location>
</feature>
<organism evidence="2 3">
    <name type="scientific">Solilutibacter tolerans</name>
    <dbReference type="NCBI Taxonomy" id="1604334"/>
    <lineage>
        <taxon>Bacteria</taxon>
        <taxon>Pseudomonadati</taxon>
        <taxon>Pseudomonadota</taxon>
        <taxon>Gammaproteobacteria</taxon>
        <taxon>Lysobacterales</taxon>
        <taxon>Lysobacteraceae</taxon>
        <taxon>Solilutibacter</taxon>
    </lineage>
</organism>
<sequence>MKKMVIVLAMLVPSMSLAGQACRDNYSQEGSFIKGRTFKSWQEYPALPADKAFKKAYQKVLSDGFKIITADKEMGAISAQQNVIGSDKTVPLNVLVEEQGKGSKVSLTFVTSGGLAVGQEVVQGGMCDILETVAK</sequence>
<dbReference type="STRING" id="1604334.SAMN05421546_1625"/>